<name>A0A9Q5HYS3_SANBA</name>
<protein>
    <recommendedName>
        <fullName evidence="4">VWFA domain-containing protein</fullName>
    </recommendedName>
</protein>
<dbReference type="Gene3D" id="1.10.287.3990">
    <property type="match status" value="1"/>
</dbReference>
<sequence length="385" mass="40663">MPLEATMMILDNSEYMRNGDYPSTRFDAMADSAHIIFTTKTDSNPENSVGVMTASGKGGPEVLVTHTREVGKIIQGAHDARKKIGGSVDIPTAINVAQLALKHRQNKNLRQRIILFLGSPPDGPGVDDKNLTKLAKKLKKNNIALDVIAFGDGMEEMETPLMKLLVDNTNSGENSHYISVPPDPRRLLSDVILSSPILAADRGDRDAAMADITNTAGAGEGGGFEEYGGVDPTLDPELAMVMRMSMEEERARQRALQQAAGQQQQQQVGAPAESSGAGASTSTPAVGPSTATPQPASTPASAPAVAAPSAMSAGDDDEEAALQEALRLSQQQEDVEMADTSLVAGRPAAGGATEEEEDEEAAIARAIEMSMMPDSDQQQQQQGEK</sequence>
<dbReference type="GO" id="GO:0005829">
    <property type="term" value="C:cytosol"/>
    <property type="evidence" value="ECO:0007669"/>
    <property type="project" value="TreeGrafter"/>
</dbReference>
<feature type="domain" description="VWFA" evidence="4">
    <location>
        <begin position="5"/>
        <end position="197"/>
    </location>
</feature>
<dbReference type="InterPro" id="IPR036465">
    <property type="entry name" value="vWFA_dom_sf"/>
</dbReference>
<dbReference type="GO" id="GO:0005634">
    <property type="term" value="C:nucleus"/>
    <property type="evidence" value="ECO:0007669"/>
    <property type="project" value="TreeGrafter"/>
</dbReference>
<evidence type="ECO:0000256" key="2">
    <source>
        <dbReference type="ARBA" id="ARBA00022942"/>
    </source>
</evidence>
<dbReference type="Pfam" id="PF13519">
    <property type="entry name" value="VWA_2"/>
    <property type="match status" value="1"/>
</dbReference>
<dbReference type="GO" id="GO:0036435">
    <property type="term" value="F:K48-linked polyubiquitin modification-dependent protein binding"/>
    <property type="evidence" value="ECO:0007669"/>
    <property type="project" value="UniProtKB-ARBA"/>
</dbReference>
<keyword evidence="6" id="KW-1185">Reference proteome</keyword>
<proteinExistence type="inferred from homology"/>
<dbReference type="PANTHER" id="PTHR10223">
    <property type="entry name" value="26S PROTEASOME NON-ATPASE REGULATORY SUBUNIT 4"/>
    <property type="match status" value="1"/>
</dbReference>
<dbReference type="GO" id="GO:0008540">
    <property type="term" value="C:proteasome regulatory particle, base subcomplex"/>
    <property type="evidence" value="ECO:0007669"/>
    <property type="project" value="TreeGrafter"/>
</dbReference>
<dbReference type="AlphaFoldDB" id="A0A9Q5HYS3"/>
<evidence type="ECO:0000256" key="3">
    <source>
        <dbReference type="SAM" id="MobiDB-lite"/>
    </source>
</evidence>
<evidence type="ECO:0000313" key="5">
    <source>
        <dbReference type="EMBL" id="OCB88340.1"/>
    </source>
</evidence>
<dbReference type="Proteomes" id="UP000757232">
    <property type="component" value="Unassembled WGS sequence"/>
</dbReference>
<dbReference type="GO" id="GO:0043161">
    <property type="term" value="P:proteasome-mediated ubiquitin-dependent protein catabolic process"/>
    <property type="evidence" value="ECO:0007669"/>
    <property type="project" value="TreeGrafter"/>
</dbReference>
<dbReference type="InterPro" id="IPR027040">
    <property type="entry name" value="PSMD4"/>
</dbReference>
<dbReference type="SUPFAM" id="SSF53300">
    <property type="entry name" value="vWA-like"/>
    <property type="match status" value="1"/>
</dbReference>
<dbReference type="PROSITE" id="PS50330">
    <property type="entry name" value="UIM"/>
    <property type="match status" value="1"/>
</dbReference>
<organism evidence="5 6">
    <name type="scientific">Sanghuangporus baumii</name>
    <name type="common">Phellinus baumii</name>
    <dbReference type="NCBI Taxonomy" id="108892"/>
    <lineage>
        <taxon>Eukaryota</taxon>
        <taxon>Fungi</taxon>
        <taxon>Dikarya</taxon>
        <taxon>Basidiomycota</taxon>
        <taxon>Agaricomycotina</taxon>
        <taxon>Agaricomycetes</taxon>
        <taxon>Hymenochaetales</taxon>
        <taxon>Hymenochaetaceae</taxon>
        <taxon>Sanghuangporus</taxon>
    </lineage>
</organism>
<dbReference type="EMBL" id="LNZH02000180">
    <property type="protein sequence ID" value="OCB88340.1"/>
    <property type="molecule type" value="Genomic_DNA"/>
</dbReference>
<dbReference type="Gene3D" id="3.40.50.410">
    <property type="entry name" value="von Willebrand factor, type A domain"/>
    <property type="match status" value="1"/>
</dbReference>
<dbReference type="FunFam" id="3.40.50.410:FF:000005">
    <property type="entry name" value="26S proteasome non-ATPase regulatory subunit 4"/>
    <property type="match status" value="1"/>
</dbReference>
<dbReference type="InterPro" id="IPR003903">
    <property type="entry name" value="UIM_dom"/>
</dbReference>
<reference evidence="5" key="1">
    <citation type="submission" date="2016-06" db="EMBL/GenBank/DDBJ databases">
        <title>Draft Genome sequence of the fungus Inonotus baumii.</title>
        <authorList>
            <person name="Zhu H."/>
            <person name="Lin W."/>
        </authorList>
    </citation>
    <scope>NUCLEOTIDE SEQUENCE</scope>
    <source>
        <strain evidence="5">821</strain>
    </source>
</reference>
<keyword evidence="2" id="KW-0647">Proteasome</keyword>
<dbReference type="PANTHER" id="PTHR10223:SF0">
    <property type="entry name" value="26S PROTEASOME NON-ATPASE REGULATORY SUBUNIT 4"/>
    <property type="match status" value="1"/>
</dbReference>
<dbReference type="SMART" id="SM00327">
    <property type="entry name" value="VWA"/>
    <property type="match status" value="1"/>
</dbReference>
<comment type="caution">
    <text evidence="5">The sequence shown here is derived from an EMBL/GenBank/DDBJ whole genome shotgun (WGS) entry which is preliminary data.</text>
</comment>
<dbReference type="InterPro" id="IPR002035">
    <property type="entry name" value="VWF_A"/>
</dbReference>
<dbReference type="PROSITE" id="PS50234">
    <property type="entry name" value="VWFA"/>
    <property type="match status" value="1"/>
</dbReference>
<comment type="similarity">
    <text evidence="1">Belongs to the proteasome subunit S5A family.</text>
</comment>
<dbReference type="OrthoDB" id="1731724at2759"/>
<feature type="compositionally biased region" description="Low complexity" evidence="3">
    <location>
        <begin position="254"/>
        <end position="313"/>
    </location>
</feature>
<evidence type="ECO:0000259" key="4">
    <source>
        <dbReference type="PROSITE" id="PS50234"/>
    </source>
</evidence>
<feature type="region of interest" description="Disordered" evidence="3">
    <location>
        <begin position="249"/>
        <end position="385"/>
    </location>
</feature>
<accession>A0A9Q5HYS3</accession>
<evidence type="ECO:0000313" key="6">
    <source>
        <dbReference type="Proteomes" id="UP000757232"/>
    </source>
</evidence>
<evidence type="ECO:0000256" key="1">
    <source>
        <dbReference type="ARBA" id="ARBA00005574"/>
    </source>
</evidence>
<gene>
    <name evidence="5" type="ORF">A7U60_g4542</name>
</gene>